<evidence type="ECO:0000313" key="3">
    <source>
        <dbReference type="Proteomes" id="UP000392867"/>
    </source>
</evidence>
<reference evidence="2 3" key="1">
    <citation type="submission" date="2019-08" db="EMBL/GenBank/DDBJ databases">
        <title>Identification of Water Treatment Resistant and Multidrug Resistant Urinary Pathogenic Escherichia coli in Wastewater.</title>
        <authorList>
            <person name="Neumann N."/>
        </authorList>
    </citation>
    <scope>NUCLEOTIDE SEQUENCE [LARGE SCALE GENOMIC DNA]</scope>
    <source>
        <strain evidence="2 3">WU2356</strain>
    </source>
</reference>
<dbReference type="EMBL" id="VOTT01000457">
    <property type="protein sequence ID" value="MPU50641.1"/>
    <property type="molecule type" value="Genomic_DNA"/>
</dbReference>
<feature type="transmembrane region" description="Helical" evidence="1">
    <location>
        <begin position="7"/>
        <end position="28"/>
    </location>
</feature>
<dbReference type="Proteomes" id="UP000392867">
    <property type="component" value="Unassembled WGS sequence"/>
</dbReference>
<keyword evidence="1" id="KW-0472">Membrane</keyword>
<name>A0A5N8HGE0_ECOLX</name>
<organism evidence="2 3">
    <name type="scientific">Escherichia coli</name>
    <dbReference type="NCBI Taxonomy" id="562"/>
    <lineage>
        <taxon>Bacteria</taxon>
        <taxon>Pseudomonadati</taxon>
        <taxon>Pseudomonadota</taxon>
        <taxon>Gammaproteobacteria</taxon>
        <taxon>Enterobacterales</taxon>
        <taxon>Enterobacteriaceae</taxon>
        <taxon>Escherichia</taxon>
    </lineage>
</organism>
<dbReference type="AlphaFoldDB" id="A0A5N8HGE0"/>
<comment type="caution">
    <text evidence="2">The sequence shown here is derived from an EMBL/GenBank/DDBJ whole genome shotgun (WGS) entry which is preliminary data.</text>
</comment>
<protein>
    <submittedName>
        <fullName evidence="2">Uncharacterized protein</fullName>
    </submittedName>
</protein>
<gene>
    <name evidence="2" type="ORF">FVB16_17745</name>
</gene>
<keyword evidence="1" id="KW-1133">Transmembrane helix</keyword>
<feature type="transmembrane region" description="Helical" evidence="1">
    <location>
        <begin position="82"/>
        <end position="105"/>
    </location>
</feature>
<sequence>MKVFFSILIMLCVSIILFYLLNYGYYRGEIRNYNAVSSGDLTYYLNSLLRFDALIVCFNALLLFSGYRVYSRVKSISSVVKLRILIIFYGFNIIDSFALAINNYIENHYEDFELNVFHVLLEKYGVIANLVYIAPLILSVVIFFVFLLFINKRMNQFS</sequence>
<evidence type="ECO:0000313" key="2">
    <source>
        <dbReference type="EMBL" id="MPU50641.1"/>
    </source>
</evidence>
<keyword evidence="1" id="KW-0812">Transmembrane</keyword>
<evidence type="ECO:0000256" key="1">
    <source>
        <dbReference type="SAM" id="Phobius"/>
    </source>
</evidence>
<feature type="transmembrane region" description="Helical" evidence="1">
    <location>
        <begin position="125"/>
        <end position="150"/>
    </location>
</feature>
<proteinExistence type="predicted"/>
<accession>A0A5N8HGE0</accession>
<feature type="transmembrane region" description="Helical" evidence="1">
    <location>
        <begin position="48"/>
        <end position="70"/>
    </location>
</feature>